<evidence type="ECO:0000259" key="10">
    <source>
        <dbReference type="PROSITE" id="PS50893"/>
    </source>
</evidence>
<dbReference type="Proteomes" id="UP000794436">
    <property type="component" value="Unassembled WGS sequence"/>
</dbReference>
<feature type="transmembrane region" description="Helical" evidence="9">
    <location>
        <begin position="235"/>
        <end position="258"/>
    </location>
</feature>
<dbReference type="InterPro" id="IPR044746">
    <property type="entry name" value="ABCC_6TM_D1"/>
</dbReference>
<dbReference type="InterPro" id="IPR017871">
    <property type="entry name" value="ABC_transporter-like_CS"/>
</dbReference>
<feature type="transmembrane region" description="Helical" evidence="9">
    <location>
        <begin position="802"/>
        <end position="824"/>
    </location>
</feature>
<dbReference type="InterPro" id="IPR011527">
    <property type="entry name" value="ABC1_TM_dom"/>
</dbReference>
<dbReference type="CDD" id="cd03250">
    <property type="entry name" value="ABCC_MRP_domain1"/>
    <property type="match status" value="1"/>
</dbReference>
<dbReference type="PANTHER" id="PTHR24223">
    <property type="entry name" value="ATP-BINDING CASSETTE SUB-FAMILY C"/>
    <property type="match status" value="1"/>
</dbReference>
<evidence type="ECO:0000256" key="3">
    <source>
        <dbReference type="ARBA" id="ARBA00022692"/>
    </source>
</evidence>
<dbReference type="GO" id="GO:0005774">
    <property type="term" value="C:vacuolar membrane"/>
    <property type="evidence" value="ECO:0007669"/>
    <property type="project" value="UniProtKB-SubCell"/>
</dbReference>
<sequence>MTADAYVQSNDSTLYATPTTFFTVKTQRNDATTERVQEEASVTSVTTPLHPLERVGWLSKLTLAWMNPIIRRGLFTPLREDDVWPLPQVDRTEFLHEKFNRSYTQAKNKRARVSHALWSITKRKMLLGLACHLFYGAISMFQALLIKALLQYLQGEANLFSVTSGYTLAGLLSASALVGATVLDYGMFVTARAGVNARTIAISTVYQKLLRVRLPNLNGEILALMSVDGDRLADAFASGLWVVVSPLTVTACCLLIGFELGVHTALAALACIGCVLVFVTRQSKKIAMLRRELCIVTSERVKLTQEVLHGIRDIKMNSYEALLEKRVLMIRSQETALSSSCNLLRVSNTVLLSIAPMLTMAVSLIMYVYFGHKVTIPKAFTLLALVNTCHVPFGQFSNAVVGVIEGVSSIQRISTFITAPETEVHTLPECEEPAVELVDADFTWNTSISRPILQDINISIQPGSLTIVVGAVGSGKSSLINALLGEMYRVRGTTDMRGSIAYASQQAWIQHCTIRDNVLFGEPFDQQHYDAVISACQMRRDLDELERGDATEISERDAALNSSLKTRVGLARVIYRRESDVVLLDDPFSALDARVASKVFFECVMGLVKTKTRVLVLSSHFHLLPQADRIVVLSKGRIVGDGVYDEVAHLLTFLPAPVATEDFVRDFEVINACDSHEDSAWGELLSDSDVHSALIVSGSSLLSDCDHSPVLIRSDHFTSPSHYKKHRYTVQVTTLEEEEKVWSVSWRVHTLFLALSGWNSTLLCVLLVGMFLIAQSGLLAVDFILKLWTEGSLDWLNPHAPLWFYVEFVIIAGVLVSVSAVFLIDLSAESANRTQKRAFQKVIRAPLASFFGVTPVTRILSRFSRDLDQLDNFLPSVWLDLMRSATNVLSIAVVCGVVTPTVLVLYPPILSVSHYVQAYFHASSRELKRLDGVTRSPFLNLVVDTANGPESIRSFGMAEKFLAKSREMLDYNSKFFFMYQTSSKWFAMRLDWFVSSIVVVVAFTCVASRDSIEPASAGMALTYAVQLSMQFQRLVTLGNKMEAQMASLERIARYFALKKEGVQDEIATSPQPTWPFSGFIEFDDVYLRYQDDLDYALCGLSFTIQDGLKVGVCCRTGSGNSAVMNALFRTVELAQGSIRIDGVDIASISLHALRSKLTIIPQDPVLFSGTLRDNLDPFNDKTDDELFGVLRKVHLMDDASKWGAGLSHQVTEKGDNLSVGQRQLICIARALLRDSRIIVLDEATANVDQDQDRLIHVSMKENFEDRTVLTIAHRLESIADSDRILVMDHGVVAEYDSPSNLLQKPNGIFASLMESMRSAYVDEDLDSVDH</sequence>
<dbReference type="InterPro" id="IPR050173">
    <property type="entry name" value="ABC_transporter_C-like"/>
</dbReference>
<organism evidence="12 13">
    <name type="scientific">Pythium oligandrum</name>
    <name type="common">Mycoparasitic fungus</name>
    <dbReference type="NCBI Taxonomy" id="41045"/>
    <lineage>
        <taxon>Eukaryota</taxon>
        <taxon>Sar</taxon>
        <taxon>Stramenopiles</taxon>
        <taxon>Oomycota</taxon>
        <taxon>Peronosporomycetes</taxon>
        <taxon>Pythiales</taxon>
        <taxon>Pythiaceae</taxon>
        <taxon>Pythium</taxon>
    </lineage>
</organism>
<dbReference type="FunFam" id="3.40.50.300:FF:000997">
    <property type="entry name" value="Multidrug resistance-associated protein 1"/>
    <property type="match status" value="1"/>
</dbReference>
<dbReference type="Gene3D" id="1.20.1560.10">
    <property type="entry name" value="ABC transporter type 1, transmembrane domain"/>
    <property type="match status" value="2"/>
</dbReference>
<dbReference type="PROSITE" id="PS50893">
    <property type="entry name" value="ABC_TRANSPORTER_2"/>
    <property type="match status" value="2"/>
</dbReference>
<dbReference type="FunFam" id="3.40.50.300:FF:000163">
    <property type="entry name" value="Multidrug resistance-associated protein member 4"/>
    <property type="match status" value="1"/>
</dbReference>
<evidence type="ECO:0000256" key="6">
    <source>
        <dbReference type="ARBA" id="ARBA00022840"/>
    </source>
</evidence>
<dbReference type="CDD" id="cd03244">
    <property type="entry name" value="ABCC_MRP_domain2"/>
    <property type="match status" value="1"/>
</dbReference>
<keyword evidence="4" id="KW-0677">Repeat</keyword>
<evidence type="ECO:0000256" key="5">
    <source>
        <dbReference type="ARBA" id="ARBA00022741"/>
    </source>
</evidence>
<feature type="transmembrane region" description="Helical" evidence="9">
    <location>
        <begin position="264"/>
        <end position="281"/>
    </location>
</feature>
<dbReference type="PANTHER" id="PTHR24223:SF443">
    <property type="entry name" value="MULTIDRUG-RESISTANCE LIKE PROTEIN 1, ISOFORM I"/>
    <property type="match status" value="1"/>
</dbReference>
<accession>A0A8K1C3E3</accession>
<dbReference type="InterPro" id="IPR027417">
    <property type="entry name" value="P-loop_NTPase"/>
</dbReference>
<dbReference type="SUPFAM" id="SSF52540">
    <property type="entry name" value="P-loop containing nucleoside triphosphate hydrolases"/>
    <property type="match status" value="2"/>
</dbReference>
<evidence type="ECO:0000313" key="12">
    <source>
        <dbReference type="EMBL" id="TMW55721.1"/>
    </source>
</evidence>
<feature type="domain" description="ABC transmembrane type-1" evidence="11">
    <location>
        <begin position="762"/>
        <end position="1043"/>
    </location>
</feature>
<dbReference type="OrthoDB" id="6500128at2759"/>
<protein>
    <submittedName>
        <fullName evidence="12">Uncharacterized protein</fullName>
    </submittedName>
</protein>
<dbReference type="InterPro" id="IPR036640">
    <property type="entry name" value="ABC1_TM_sf"/>
</dbReference>
<dbReference type="SUPFAM" id="SSF90123">
    <property type="entry name" value="ABC transporter transmembrane region"/>
    <property type="match status" value="2"/>
</dbReference>
<dbReference type="PROSITE" id="PS50929">
    <property type="entry name" value="ABC_TM1F"/>
    <property type="match status" value="2"/>
</dbReference>
<feature type="transmembrane region" description="Helical" evidence="9">
    <location>
        <begin position="126"/>
        <end position="146"/>
    </location>
</feature>
<dbReference type="Pfam" id="PF00005">
    <property type="entry name" value="ABC_tran"/>
    <property type="match status" value="2"/>
</dbReference>
<evidence type="ECO:0000256" key="2">
    <source>
        <dbReference type="ARBA" id="ARBA00022448"/>
    </source>
</evidence>
<dbReference type="CDD" id="cd18579">
    <property type="entry name" value="ABC_6TM_ABCC_D1"/>
    <property type="match status" value="1"/>
</dbReference>
<evidence type="ECO:0000256" key="7">
    <source>
        <dbReference type="ARBA" id="ARBA00022989"/>
    </source>
</evidence>
<comment type="caution">
    <text evidence="12">The sequence shown here is derived from an EMBL/GenBank/DDBJ whole genome shotgun (WGS) entry which is preliminary data.</text>
</comment>
<dbReference type="GO" id="GO:0016887">
    <property type="term" value="F:ATP hydrolysis activity"/>
    <property type="evidence" value="ECO:0007669"/>
    <property type="project" value="InterPro"/>
</dbReference>
<name>A0A8K1C3E3_PYTOL</name>
<dbReference type="GO" id="GO:0140359">
    <property type="term" value="F:ABC-type transporter activity"/>
    <property type="evidence" value="ECO:0007669"/>
    <property type="project" value="InterPro"/>
</dbReference>
<keyword evidence="8 9" id="KW-0472">Membrane</keyword>
<feature type="transmembrane region" description="Helical" evidence="9">
    <location>
        <begin position="382"/>
        <end position="404"/>
    </location>
</feature>
<dbReference type="InterPro" id="IPR003439">
    <property type="entry name" value="ABC_transporter-like_ATP-bd"/>
</dbReference>
<feature type="domain" description="ABC transporter" evidence="10">
    <location>
        <begin position="435"/>
        <end position="660"/>
    </location>
</feature>
<keyword evidence="7 9" id="KW-1133">Transmembrane helix</keyword>
<evidence type="ECO:0000256" key="1">
    <source>
        <dbReference type="ARBA" id="ARBA00004128"/>
    </source>
</evidence>
<dbReference type="InterPro" id="IPR044726">
    <property type="entry name" value="ABCC_6TM_D2"/>
</dbReference>
<keyword evidence="5" id="KW-0547">Nucleotide-binding</keyword>
<dbReference type="EMBL" id="SPLM01000147">
    <property type="protein sequence ID" value="TMW55721.1"/>
    <property type="molecule type" value="Genomic_DNA"/>
</dbReference>
<evidence type="ECO:0000256" key="8">
    <source>
        <dbReference type="ARBA" id="ARBA00023136"/>
    </source>
</evidence>
<keyword evidence="3 9" id="KW-0812">Transmembrane</keyword>
<reference evidence="12" key="1">
    <citation type="submission" date="2019-03" db="EMBL/GenBank/DDBJ databases">
        <title>Long read genome sequence of the mycoparasitic Pythium oligandrum ATCC 38472 isolated from sugarbeet rhizosphere.</title>
        <authorList>
            <person name="Gaulin E."/>
        </authorList>
    </citation>
    <scope>NUCLEOTIDE SEQUENCE</scope>
    <source>
        <strain evidence="12">ATCC 38472_TT</strain>
    </source>
</reference>
<dbReference type="CDD" id="cd18580">
    <property type="entry name" value="ABC_6TM_ABCC_D2"/>
    <property type="match status" value="1"/>
</dbReference>
<keyword evidence="2" id="KW-0813">Transport</keyword>
<dbReference type="GO" id="GO:0005524">
    <property type="term" value="F:ATP binding"/>
    <property type="evidence" value="ECO:0007669"/>
    <property type="project" value="UniProtKB-KW"/>
</dbReference>
<feature type="transmembrane region" description="Helical" evidence="9">
    <location>
        <begin position="884"/>
        <end position="906"/>
    </location>
</feature>
<comment type="subcellular location">
    <subcellularLocation>
        <location evidence="1">Vacuole membrane</location>
        <topology evidence="1">Multi-pass membrane protein</topology>
    </subcellularLocation>
</comment>
<dbReference type="Gene3D" id="3.40.50.300">
    <property type="entry name" value="P-loop containing nucleotide triphosphate hydrolases"/>
    <property type="match status" value="2"/>
</dbReference>
<feature type="transmembrane region" description="Helical" evidence="9">
    <location>
        <begin position="166"/>
        <end position="188"/>
    </location>
</feature>
<evidence type="ECO:0000256" key="4">
    <source>
        <dbReference type="ARBA" id="ARBA00022737"/>
    </source>
</evidence>
<evidence type="ECO:0000313" key="13">
    <source>
        <dbReference type="Proteomes" id="UP000794436"/>
    </source>
</evidence>
<dbReference type="Pfam" id="PF00664">
    <property type="entry name" value="ABC_membrane"/>
    <property type="match status" value="2"/>
</dbReference>
<evidence type="ECO:0000256" key="9">
    <source>
        <dbReference type="SAM" id="Phobius"/>
    </source>
</evidence>
<proteinExistence type="predicted"/>
<feature type="domain" description="ABC transmembrane type-1" evidence="11">
    <location>
        <begin position="126"/>
        <end position="405"/>
    </location>
</feature>
<evidence type="ECO:0000259" key="11">
    <source>
        <dbReference type="PROSITE" id="PS50929"/>
    </source>
</evidence>
<dbReference type="SMART" id="SM00382">
    <property type="entry name" value="AAA"/>
    <property type="match status" value="2"/>
</dbReference>
<feature type="transmembrane region" description="Helical" evidence="9">
    <location>
        <begin position="350"/>
        <end position="370"/>
    </location>
</feature>
<keyword evidence="6" id="KW-0067">ATP-binding</keyword>
<dbReference type="PROSITE" id="PS00211">
    <property type="entry name" value="ABC_TRANSPORTER_1"/>
    <property type="match status" value="1"/>
</dbReference>
<keyword evidence="13" id="KW-1185">Reference proteome</keyword>
<gene>
    <name evidence="12" type="ORF">Poli38472_010603</name>
</gene>
<feature type="domain" description="ABC transporter" evidence="10">
    <location>
        <begin position="1080"/>
        <end position="1314"/>
    </location>
</feature>
<feature type="transmembrane region" description="Helical" evidence="9">
    <location>
        <begin position="750"/>
        <end position="773"/>
    </location>
</feature>
<dbReference type="InterPro" id="IPR003593">
    <property type="entry name" value="AAA+_ATPase"/>
</dbReference>